<evidence type="ECO:0000256" key="3">
    <source>
        <dbReference type="ARBA" id="ARBA00011881"/>
    </source>
</evidence>
<dbReference type="OrthoDB" id="9775794at2"/>
<dbReference type="SUPFAM" id="SSF52096">
    <property type="entry name" value="ClpP/crotonase"/>
    <property type="match status" value="1"/>
</dbReference>
<evidence type="ECO:0000313" key="9">
    <source>
        <dbReference type="Proteomes" id="UP000078532"/>
    </source>
</evidence>
<dbReference type="CDD" id="cd06558">
    <property type="entry name" value="crotonase-like"/>
    <property type="match status" value="1"/>
</dbReference>
<dbReference type="RefSeq" id="WP_066668378.1">
    <property type="nucleotide sequence ID" value="NZ_LYVF01000158.1"/>
</dbReference>
<dbReference type="InterPro" id="IPR001753">
    <property type="entry name" value="Enoyl-CoA_hydra/iso"/>
</dbReference>
<name>A0A1B7LF28_9FIRM</name>
<comment type="pathway">
    <text evidence="1">Lipid metabolism; butanoate metabolism.</text>
</comment>
<dbReference type="STRING" id="1838280.A6M21_09980"/>
<comment type="caution">
    <text evidence="8">The sequence shown here is derived from an EMBL/GenBank/DDBJ whole genome shotgun (WGS) entry which is preliminary data.</text>
</comment>
<dbReference type="EC" id="4.2.1.150" evidence="6"/>
<dbReference type="PANTHER" id="PTHR11941">
    <property type="entry name" value="ENOYL-COA HYDRATASE-RELATED"/>
    <property type="match status" value="1"/>
</dbReference>
<evidence type="ECO:0000256" key="7">
    <source>
        <dbReference type="RuleBase" id="RU003707"/>
    </source>
</evidence>
<comment type="similarity">
    <text evidence="2 7">Belongs to the enoyl-CoA hydratase/isomerase family.</text>
</comment>
<evidence type="ECO:0000256" key="6">
    <source>
        <dbReference type="ARBA" id="ARBA00067035"/>
    </source>
</evidence>
<gene>
    <name evidence="8" type="ORF">A6M21_09980</name>
</gene>
<dbReference type="Proteomes" id="UP000078532">
    <property type="component" value="Unassembled WGS sequence"/>
</dbReference>
<dbReference type="FunFam" id="3.90.226.10:FF:000009">
    <property type="entry name" value="Carnitinyl-CoA dehydratase"/>
    <property type="match status" value="1"/>
</dbReference>
<accession>A0A1B7LF28</accession>
<keyword evidence="4" id="KW-0456">Lyase</keyword>
<comment type="catalytic activity">
    <reaction evidence="5">
        <text>a short-chain (3S)-3-hydroxyacyl-CoA = a short-chain (2E)-enoyl-CoA + H2O</text>
        <dbReference type="Rhea" id="RHEA:52664"/>
        <dbReference type="ChEBI" id="CHEBI:15377"/>
        <dbReference type="ChEBI" id="CHEBI:87488"/>
        <dbReference type="ChEBI" id="CHEBI:136760"/>
        <dbReference type="EC" id="4.2.1.150"/>
    </reaction>
</comment>
<protein>
    <recommendedName>
        <fullName evidence="6">short-chain-enoyl-CoA hydratase</fullName>
        <ecNumber evidence="6">4.2.1.150</ecNumber>
    </recommendedName>
</protein>
<dbReference type="PROSITE" id="PS00166">
    <property type="entry name" value="ENOYL_COA_HYDRATASE"/>
    <property type="match status" value="1"/>
</dbReference>
<dbReference type="GO" id="GO:0006635">
    <property type="term" value="P:fatty acid beta-oxidation"/>
    <property type="evidence" value="ECO:0007669"/>
    <property type="project" value="TreeGrafter"/>
</dbReference>
<proteinExistence type="inferred from homology"/>
<dbReference type="PANTHER" id="PTHR11941:SF54">
    <property type="entry name" value="ENOYL-COA HYDRATASE, MITOCHONDRIAL"/>
    <property type="match status" value="1"/>
</dbReference>
<dbReference type="GO" id="GO:0018812">
    <property type="term" value="F:3-hydroxyacyl-CoA dehydratase activity"/>
    <property type="evidence" value="ECO:0007669"/>
    <property type="project" value="UniProtKB-EC"/>
</dbReference>
<evidence type="ECO:0000256" key="5">
    <source>
        <dbReference type="ARBA" id="ARBA00050624"/>
    </source>
</evidence>
<evidence type="ECO:0000313" key="8">
    <source>
        <dbReference type="EMBL" id="OAT81836.1"/>
    </source>
</evidence>
<dbReference type="Gene3D" id="1.10.12.10">
    <property type="entry name" value="Lyase 2-enoyl-coa Hydratase, Chain A, domain 2"/>
    <property type="match status" value="1"/>
</dbReference>
<organism evidence="8 9">
    <name type="scientific">Desulfotomaculum copahuensis</name>
    <dbReference type="NCBI Taxonomy" id="1838280"/>
    <lineage>
        <taxon>Bacteria</taxon>
        <taxon>Bacillati</taxon>
        <taxon>Bacillota</taxon>
        <taxon>Clostridia</taxon>
        <taxon>Eubacteriales</taxon>
        <taxon>Desulfotomaculaceae</taxon>
        <taxon>Desulfotomaculum</taxon>
    </lineage>
</organism>
<dbReference type="Gene3D" id="3.90.226.10">
    <property type="entry name" value="2-enoyl-CoA Hydratase, Chain A, domain 1"/>
    <property type="match status" value="1"/>
</dbReference>
<dbReference type="FunFam" id="1.10.12.10:FF:000001">
    <property type="entry name" value="Probable enoyl-CoA hydratase, mitochondrial"/>
    <property type="match status" value="1"/>
</dbReference>
<dbReference type="Pfam" id="PF00378">
    <property type="entry name" value="ECH_1"/>
    <property type="match status" value="1"/>
</dbReference>
<comment type="subunit">
    <text evidence="3">Homotetramer.</text>
</comment>
<dbReference type="InterPro" id="IPR029045">
    <property type="entry name" value="ClpP/crotonase-like_dom_sf"/>
</dbReference>
<sequence length="260" mass="27830">MTWNNILLEKEGPVAVLTINRPKVLNALNAETLSEIDAAMDELAADNTVRVLIITGAGEKAFVAGADIAFMSRLTPLEARNFSRLGQKVFSKIENLPKAVIAAVNGFALGGGCELAMACDIRVASEKAKFGQPEVGLGLIAGFGGTQRLTRLVNPGLAKEILFTADVYKAEDAARMGLVNHVLPAEELLSFCKEMASRIAARGPLAVAMTKEAVNNGLEMDLEKALAHEADLFGLVFTTADRREGIDAFLNKRKADFKAE</sequence>
<dbReference type="AlphaFoldDB" id="A0A1B7LF28"/>
<dbReference type="EMBL" id="LYVF01000158">
    <property type="protein sequence ID" value="OAT81836.1"/>
    <property type="molecule type" value="Genomic_DNA"/>
</dbReference>
<reference evidence="8 9" key="1">
    <citation type="submission" date="2016-04" db="EMBL/GenBank/DDBJ databases">
        <authorList>
            <person name="Evans L.H."/>
            <person name="Alamgir A."/>
            <person name="Owens N."/>
            <person name="Weber N.D."/>
            <person name="Virtaneva K."/>
            <person name="Barbian K."/>
            <person name="Babar A."/>
            <person name="Rosenke K."/>
        </authorList>
    </citation>
    <scope>NUCLEOTIDE SEQUENCE [LARGE SCALE GENOMIC DNA]</scope>
    <source>
        <strain evidence="8 9">LMa1</strain>
    </source>
</reference>
<evidence type="ECO:0000256" key="2">
    <source>
        <dbReference type="ARBA" id="ARBA00005254"/>
    </source>
</evidence>
<evidence type="ECO:0000256" key="1">
    <source>
        <dbReference type="ARBA" id="ARBA00005086"/>
    </source>
</evidence>
<evidence type="ECO:0000256" key="4">
    <source>
        <dbReference type="ARBA" id="ARBA00023239"/>
    </source>
</evidence>
<dbReference type="InterPro" id="IPR014748">
    <property type="entry name" value="Enoyl-CoA_hydra_C"/>
</dbReference>
<keyword evidence="9" id="KW-1185">Reference proteome</keyword>
<dbReference type="InterPro" id="IPR018376">
    <property type="entry name" value="Enoyl-CoA_hyd/isom_CS"/>
</dbReference>